<keyword evidence="3" id="KW-1185">Reference proteome</keyword>
<dbReference type="EMBL" id="LLXI01000269">
    <property type="protein sequence ID" value="PKY43681.1"/>
    <property type="molecule type" value="Genomic_DNA"/>
</dbReference>
<accession>A0A2I1GAT0</accession>
<reference evidence="2 3" key="1">
    <citation type="submission" date="2015-10" db="EMBL/GenBank/DDBJ databases">
        <title>Genome analyses suggest a sexual origin of heterokaryosis in a supposedly ancient asexual fungus.</title>
        <authorList>
            <person name="Ropars J."/>
            <person name="Sedzielewska K."/>
            <person name="Noel J."/>
            <person name="Charron P."/>
            <person name="Farinelli L."/>
            <person name="Marton T."/>
            <person name="Kruger M."/>
            <person name="Pelin A."/>
            <person name="Brachmann A."/>
            <person name="Corradi N."/>
        </authorList>
    </citation>
    <scope>NUCLEOTIDE SEQUENCE [LARGE SCALE GENOMIC DNA]</scope>
    <source>
        <strain evidence="2 3">A4</strain>
    </source>
</reference>
<name>A0A2I1GAT0_9GLOM</name>
<evidence type="ECO:0000313" key="2">
    <source>
        <dbReference type="EMBL" id="PKY43681.1"/>
    </source>
</evidence>
<dbReference type="Proteomes" id="UP000234323">
    <property type="component" value="Unassembled WGS sequence"/>
</dbReference>
<protein>
    <submittedName>
        <fullName evidence="2">Uncharacterized protein</fullName>
    </submittedName>
</protein>
<feature type="region of interest" description="Disordered" evidence="1">
    <location>
        <begin position="1"/>
        <end position="48"/>
    </location>
</feature>
<feature type="region of interest" description="Disordered" evidence="1">
    <location>
        <begin position="78"/>
        <end position="105"/>
    </location>
</feature>
<sequence>MKRTQDQINRRIHNNNRVAEKRPQRREEFNNMRFSDLKNDTSMNRAPCLNDKDAEMLSKVLYYSKKVYEEALLAKESSLQTDDGGRGSGGNGGNGGHGGHGGYKD</sequence>
<gene>
    <name evidence="2" type="ORF">RhiirA4_442700</name>
</gene>
<evidence type="ECO:0000256" key="1">
    <source>
        <dbReference type="SAM" id="MobiDB-lite"/>
    </source>
</evidence>
<proteinExistence type="predicted"/>
<organism evidence="2 3">
    <name type="scientific">Rhizophagus irregularis</name>
    <dbReference type="NCBI Taxonomy" id="588596"/>
    <lineage>
        <taxon>Eukaryota</taxon>
        <taxon>Fungi</taxon>
        <taxon>Fungi incertae sedis</taxon>
        <taxon>Mucoromycota</taxon>
        <taxon>Glomeromycotina</taxon>
        <taxon>Glomeromycetes</taxon>
        <taxon>Glomerales</taxon>
        <taxon>Glomeraceae</taxon>
        <taxon>Rhizophagus</taxon>
    </lineage>
</organism>
<dbReference type="AlphaFoldDB" id="A0A2I1GAT0"/>
<evidence type="ECO:0000313" key="3">
    <source>
        <dbReference type="Proteomes" id="UP000234323"/>
    </source>
</evidence>
<feature type="compositionally biased region" description="Basic and acidic residues" evidence="1">
    <location>
        <begin position="18"/>
        <end position="39"/>
    </location>
</feature>
<feature type="compositionally biased region" description="Gly residues" evidence="1">
    <location>
        <begin position="86"/>
        <end position="105"/>
    </location>
</feature>
<comment type="caution">
    <text evidence="2">The sequence shown here is derived from an EMBL/GenBank/DDBJ whole genome shotgun (WGS) entry which is preliminary data.</text>
</comment>
<dbReference type="VEuPathDB" id="FungiDB:FUN_003476"/>